<sequence>MTSRAANVKNSRMNFKFQNESPQDYKGTKPIREASSILEVLSLMIVHICKKVLFYDTNLKIAIYLGALFVLSLIADVLTFPKTYFSRSDNVFNQYFVKIGWFWTLFLTVPYVLLTSFTTCCGKRRLIFTAHLSRLAIATFCWYAWTTIFNVIETKYGRCNARSFETKTACLKNGHFWNGFDISGHCFILIYSSLVMIEEAKAINGWEKIKDNIRDENYTRSLNDKSVSVNPLKNISAEELNILKESYEIVTPYVRALLIFIAILQLLWDVMLVSTILYYHIMIEKFISGVIAILTWFVTYRVWYTIPNVLPNLPGQGIFKYNNGKPVVLTPNRKKSNAPNGKHFMGMPINTKQDTMEASTEEVR</sequence>
<protein>
    <submittedName>
        <fullName evidence="9">FIT family protein CG10671</fullName>
    </submittedName>
</protein>
<evidence type="ECO:0000256" key="4">
    <source>
        <dbReference type="ARBA" id="ARBA00022824"/>
    </source>
</evidence>
<feature type="transmembrane region" description="Helical" evidence="8">
    <location>
        <begin position="95"/>
        <end position="114"/>
    </location>
</feature>
<name>A0A194Q1T3_PAPXU</name>
<dbReference type="GO" id="GO:0005789">
    <property type="term" value="C:endoplasmic reticulum membrane"/>
    <property type="evidence" value="ECO:0007669"/>
    <property type="project" value="UniProtKB-SubCell"/>
</dbReference>
<gene>
    <name evidence="9" type="ORF">RR46_09267</name>
</gene>
<evidence type="ECO:0000256" key="1">
    <source>
        <dbReference type="ARBA" id="ARBA00004477"/>
    </source>
</evidence>
<evidence type="ECO:0000256" key="8">
    <source>
        <dbReference type="SAM" id="Phobius"/>
    </source>
</evidence>
<feature type="transmembrane region" description="Helical" evidence="8">
    <location>
        <begin position="253"/>
        <end position="279"/>
    </location>
</feature>
<proteinExistence type="inferred from homology"/>
<dbReference type="GO" id="GO:0010945">
    <property type="term" value="F:coenzyme A diphosphatase activity"/>
    <property type="evidence" value="ECO:0007669"/>
    <property type="project" value="InterPro"/>
</dbReference>
<keyword evidence="2 8" id="KW-0812">Transmembrane</keyword>
<evidence type="ECO:0000256" key="5">
    <source>
        <dbReference type="ARBA" id="ARBA00022989"/>
    </source>
</evidence>
<dbReference type="HAMAP" id="MF_03230">
    <property type="entry name" value="FITM2"/>
    <property type="match status" value="1"/>
</dbReference>
<evidence type="ECO:0000256" key="2">
    <source>
        <dbReference type="ARBA" id="ARBA00022692"/>
    </source>
</evidence>
<feature type="transmembrane region" description="Helical" evidence="8">
    <location>
        <begin position="126"/>
        <end position="145"/>
    </location>
</feature>
<dbReference type="Proteomes" id="UP000053268">
    <property type="component" value="Unassembled WGS sequence"/>
</dbReference>
<evidence type="ECO:0000313" key="10">
    <source>
        <dbReference type="Proteomes" id="UP000053268"/>
    </source>
</evidence>
<keyword evidence="10" id="KW-1185">Reference proteome</keyword>
<dbReference type="InterPro" id="IPR019388">
    <property type="entry name" value="FIT"/>
</dbReference>
<evidence type="ECO:0000256" key="3">
    <source>
        <dbReference type="ARBA" id="ARBA00022801"/>
    </source>
</evidence>
<evidence type="ECO:0000313" key="9">
    <source>
        <dbReference type="EMBL" id="KPI97360.1"/>
    </source>
</evidence>
<keyword evidence="5 8" id="KW-1133">Transmembrane helix</keyword>
<dbReference type="PANTHER" id="PTHR23129:SF0">
    <property type="entry name" value="ACYL-COENZYME A DIPHOSPHATASE FITM2"/>
    <property type="match status" value="1"/>
</dbReference>
<dbReference type="AlphaFoldDB" id="A0A194Q1T3"/>
<dbReference type="GO" id="GO:0008654">
    <property type="term" value="P:phospholipid biosynthetic process"/>
    <property type="evidence" value="ECO:0007669"/>
    <property type="project" value="TreeGrafter"/>
</dbReference>
<feature type="transmembrane region" description="Helical" evidence="8">
    <location>
        <begin position="286"/>
        <end position="304"/>
    </location>
</feature>
<comment type="subcellular location">
    <subcellularLocation>
        <location evidence="1">Endoplasmic reticulum membrane</location>
        <topology evidence="1">Multi-pass membrane protein</topology>
    </subcellularLocation>
</comment>
<dbReference type="Pfam" id="PF10261">
    <property type="entry name" value="FIT"/>
    <property type="match status" value="2"/>
</dbReference>
<dbReference type="STRING" id="66420.A0A194Q1T3"/>
<keyword evidence="3" id="KW-0378">Hydrolase</keyword>
<keyword evidence="7 8" id="KW-0472">Membrane</keyword>
<evidence type="ECO:0000256" key="7">
    <source>
        <dbReference type="ARBA" id="ARBA00023136"/>
    </source>
</evidence>
<feature type="transmembrane region" description="Helical" evidence="8">
    <location>
        <begin position="61"/>
        <end position="80"/>
    </location>
</feature>
<keyword evidence="6" id="KW-0443">Lipid metabolism</keyword>
<dbReference type="PANTHER" id="PTHR23129">
    <property type="entry name" value="ACYL-COENZYME A DIPHOSPHATASE FITM2"/>
    <property type="match status" value="1"/>
</dbReference>
<dbReference type="InterPro" id="IPR046401">
    <property type="entry name" value="FITM1/2"/>
</dbReference>
<evidence type="ECO:0000256" key="6">
    <source>
        <dbReference type="ARBA" id="ARBA00023098"/>
    </source>
</evidence>
<dbReference type="GO" id="GO:0034389">
    <property type="term" value="P:lipid droplet organization"/>
    <property type="evidence" value="ECO:0007669"/>
    <property type="project" value="InterPro"/>
</dbReference>
<keyword evidence="4" id="KW-0256">Endoplasmic reticulum</keyword>
<dbReference type="GO" id="GO:0019915">
    <property type="term" value="P:lipid storage"/>
    <property type="evidence" value="ECO:0007669"/>
    <property type="project" value="InterPro"/>
</dbReference>
<dbReference type="EMBL" id="KQ459590">
    <property type="protein sequence ID" value="KPI97360.1"/>
    <property type="molecule type" value="Genomic_DNA"/>
</dbReference>
<organism evidence="9 10">
    <name type="scientific">Papilio xuthus</name>
    <name type="common">Asian swallowtail butterfly</name>
    <dbReference type="NCBI Taxonomy" id="66420"/>
    <lineage>
        <taxon>Eukaryota</taxon>
        <taxon>Metazoa</taxon>
        <taxon>Ecdysozoa</taxon>
        <taxon>Arthropoda</taxon>
        <taxon>Hexapoda</taxon>
        <taxon>Insecta</taxon>
        <taxon>Pterygota</taxon>
        <taxon>Neoptera</taxon>
        <taxon>Endopterygota</taxon>
        <taxon>Lepidoptera</taxon>
        <taxon>Glossata</taxon>
        <taxon>Ditrysia</taxon>
        <taxon>Papilionoidea</taxon>
        <taxon>Papilionidae</taxon>
        <taxon>Papilioninae</taxon>
        <taxon>Papilio</taxon>
    </lineage>
</organism>
<accession>A0A194Q1T3</accession>
<reference evidence="9 10" key="1">
    <citation type="journal article" date="2015" name="Nat. Commun.">
        <title>Outbred genome sequencing and CRISPR/Cas9 gene editing in butterflies.</title>
        <authorList>
            <person name="Li X."/>
            <person name="Fan D."/>
            <person name="Zhang W."/>
            <person name="Liu G."/>
            <person name="Zhang L."/>
            <person name="Zhao L."/>
            <person name="Fang X."/>
            <person name="Chen L."/>
            <person name="Dong Y."/>
            <person name="Chen Y."/>
            <person name="Ding Y."/>
            <person name="Zhao R."/>
            <person name="Feng M."/>
            <person name="Zhu Y."/>
            <person name="Feng Y."/>
            <person name="Jiang X."/>
            <person name="Zhu D."/>
            <person name="Xiang H."/>
            <person name="Feng X."/>
            <person name="Li S."/>
            <person name="Wang J."/>
            <person name="Zhang G."/>
            <person name="Kronforst M.R."/>
            <person name="Wang W."/>
        </authorList>
    </citation>
    <scope>NUCLEOTIDE SEQUENCE [LARGE SCALE GENOMIC DNA]</scope>
    <source>
        <strain evidence="9">Ya'a_city_454_Px</strain>
        <tissue evidence="9">Whole body</tissue>
    </source>
</reference>